<feature type="signal peptide" evidence="2">
    <location>
        <begin position="1"/>
        <end position="22"/>
    </location>
</feature>
<dbReference type="PANTHER" id="PTHR12000">
    <property type="entry name" value="HEMOGLOBINASE FAMILY MEMBER"/>
    <property type="match status" value="1"/>
</dbReference>
<dbReference type="AlphaFoldDB" id="A0ABD1W5L9"/>
<dbReference type="EMBL" id="JBFOLJ010000004">
    <property type="protein sequence ID" value="KAL2544966.1"/>
    <property type="molecule type" value="Genomic_DNA"/>
</dbReference>
<gene>
    <name evidence="3" type="ORF">Fot_14199</name>
</gene>
<evidence type="ECO:0000256" key="1">
    <source>
        <dbReference type="ARBA" id="ARBA00009941"/>
    </source>
</evidence>
<dbReference type="InterPro" id="IPR001096">
    <property type="entry name" value="Peptidase_C13"/>
</dbReference>
<sequence length="113" mass="12777">MIRYAAGAFALLAFSILAFADGWNLIKLPSETRQFFGCIEEESKGGADEDSVGTRWAVLLAGSTGYWNYRHQADLCHAYQILKKGGLKDENIIVFMYDDIAYNEENPRAWSHH</sequence>
<dbReference type="PANTHER" id="PTHR12000:SF50">
    <property type="entry name" value="VACUOLAR-PROCESSING ENZYME GAMMA-ISOZYME"/>
    <property type="match status" value="1"/>
</dbReference>
<evidence type="ECO:0000313" key="4">
    <source>
        <dbReference type="Proteomes" id="UP001604277"/>
    </source>
</evidence>
<keyword evidence="4" id="KW-1185">Reference proteome</keyword>
<organism evidence="3 4">
    <name type="scientific">Forsythia ovata</name>
    <dbReference type="NCBI Taxonomy" id="205694"/>
    <lineage>
        <taxon>Eukaryota</taxon>
        <taxon>Viridiplantae</taxon>
        <taxon>Streptophyta</taxon>
        <taxon>Embryophyta</taxon>
        <taxon>Tracheophyta</taxon>
        <taxon>Spermatophyta</taxon>
        <taxon>Magnoliopsida</taxon>
        <taxon>eudicotyledons</taxon>
        <taxon>Gunneridae</taxon>
        <taxon>Pentapetalae</taxon>
        <taxon>asterids</taxon>
        <taxon>lamiids</taxon>
        <taxon>Lamiales</taxon>
        <taxon>Oleaceae</taxon>
        <taxon>Forsythieae</taxon>
        <taxon>Forsythia</taxon>
    </lineage>
</organism>
<keyword evidence="2" id="KW-0732">Signal</keyword>
<proteinExistence type="inferred from homology"/>
<dbReference type="Pfam" id="PF01650">
    <property type="entry name" value="Peptidase_C13"/>
    <property type="match status" value="1"/>
</dbReference>
<dbReference type="Gene3D" id="3.40.50.1460">
    <property type="match status" value="1"/>
</dbReference>
<evidence type="ECO:0000313" key="3">
    <source>
        <dbReference type="EMBL" id="KAL2544966.1"/>
    </source>
</evidence>
<comment type="caution">
    <text evidence="3">The sequence shown here is derived from an EMBL/GenBank/DDBJ whole genome shotgun (WGS) entry which is preliminary data.</text>
</comment>
<protein>
    <submittedName>
        <fullName evidence="3">Vacuolar-proCES</fullName>
    </submittedName>
</protein>
<reference evidence="4" key="1">
    <citation type="submission" date="2024-07" db="EMBL/GenBank/DDBJ databases">
        <title>Two chromosome-level genome assemblies of Korean endemic species Abeliophyllum distichum and Forsythia ovata (Oleaceae).</title>
        <authorList>
            <person name="Jang H."/>
        </authorList>
    </citation>
    <scope>NUCLEOTIDE SEQUENCE [LARGE SCALE GENOMIC DNA]</scope>
</reference>
<dbReference type="PRINTS" id="PR00776">
    <property type="entry name" value="HEMOGLOBNASE"/>
</dbReference>
<comment type="similarity">
    <text evidence="1">Belongs to the peptidase C13 family.</text>
</comment>
<dbReference type="Proteomes" id="UP001604277">
    <property type="component" value="Unassembled WGS sequence"/>
</dbReference>
<evidence type="ECO:0000256" key="2">
    <source>
        <dbReference type="SAM" id="SignalP"/>
    </source>
</evidence>
<name>A0ABD1W5L9_9LAMI</name>
<accession>A0ABD1W5L9</accession>
<feature type="chain" id="PRO_5044794364" evidence="2">
    <location>
        <begin position="23"/>
        <end position="113"/>
    </location>
</feature>